<proteinExistence type="predicted"/>
<reference evidence="1 2" key="1">
    <citation type="journal article" date="2024" name="G3 (Bethesda)">
        <title>Genome assembly of Hibiscus sabdariffa L. provides insights into metabolisms of medicinal natural products.</title>
        <authorList>
            <person name="Kim T."/>
        </authorList>
    </citation>
    <scope>NUCLEOTIDE SEQUENCE [LARGE SCALE GENOMIC DNA]</scope>
    <source>
        <strain evidence="1">TK-2024</strain>
        <tissue evidence="1">Old leaves</tissue>
    </source>
</reference>
<dbReference type="EMBL" id="JBBPBN010000257">
    <property type="protein sequence ID" value="KAK8491976.1"/>
    <property type="molecule type" value="Genomic_DNA"/>
</dbReference>
<keyword evidence="2" id="KW-1185">Reference proteome</keyword>
<dbReference type="Proteomes" id="UP001396334">
    <property type="component" value="Unassembled WGS sequence"/>
</dbReference>
<evidence type="ECO:0000313" key="1">
    <source>
        <dbReference type="EMBL" id="KAK8491976.1"/>
    </source>
</evidence>
<name>A0ABR2AFK7_9ROSI</name>
<organism evidence="1 2">
    <name type="scientific">Hibiscus sabdariffa</name>
    <name type="common">roselle</name>
    <dbReference type="NCBI Taxonomy" id="183260"/>
    <lineage>
        <taxon>Eukaryota</taxon>
        <taxon>Viridiplantae</taxon>
        <taxon>Streptophyta</taxon>
        <taxon>Embryophyta</taxon>
        <taxon>Tracheophyta</taxon>
        <taxon>Spermatophyta</taxon>
        <taxon>Magnoliopsida</taxon>
        <taxon>eudicotyledons</taxon>
        <taxon>Gunneridae</taxon>
        <taxon>Pentapetalae</taxon>
        <taxon>rosids</taxon>
        <taxon>malvids</taxon>
        <taxon>Malvales</taxon>
        <taxon>Malvaceae</taxon>
        <taxon>Malvoideae</taxon>
        <taxon>Hibiscus</taxon>
    </lineage>
</organism>
<comment type="caution">
    <text evidence="1">The sequence shown here is derived from an EMBL/GenBank/DDBJ whole genome shotgun (WGS) entry which is preliminary data.</text>
</comment>
<evidence type="ECO:0000313" key="2">
    <source>
        <dbReference type="Proteomes" id="UP001396334"/>
    </source>
</evidence>
<sequence>MGEPVSSKGHDGKVSKETLAEKETVHGIDLVVRVWSKSILSLPRVIVDIDKKFSMITGFPKLHQTRSRSTKGVNSACKNDTGYETMPNSITELRDFILKNVQDFHHHVSRPSYRYRKPYPAWIDSVPFPPGSEKTTYARKAKERLYLLYLKRIVIDAEITKGCSLPKTTTPTRGNSRPRAKA</sequence>
<gene>
    <name evidence="1" type="ORF">V6N11_014100</name>
</gene>
<accession>A0ABR2AFK7</accession>
<protein>
    <submittedName>
        <fullName evidence="1">Uncharacterized protein</fullName>
    </submittedName>
</protein>